<comment type="similarity">
    <text evidence="5">Belongs to the zinc-containing alcohol dehydrogenase family.</text>
</comment>
<dbReference type="SUPFAM" id="SSF51735">
    <property type="entry name" value="NAD(P)-binding Rossmann-fold domains"/>
    <property type="match status" value="1"/>
</dbReference>
<dbReference type="InterPro" id="IPR013149">
    <property type="entry name" value="ADH-like_C"/>
</dbReference>
<dbReference type="InterPro" id="IPR002328">
    <property type="entry name" value="ADH_Zn_CS"/>
</dbReference>
<comment type="cofactor">
    <cofactor evidence="1 5">
        <name>Zn(2+)</name>
        <dbReference type="ChEBI" id="CHEBI:29105"/>
    </cofactor>
</comment>
<reference evidence="7 8" key="1">
    <citation type="submission" date="2024-01" db="EMBL/GenBank/DDBJ databases">
        <authorList>
            <consortium name="Genoscope - CEA"/>
            <person name="William W."/>
        </authorList>
    </citation>
    <scope>NUCLEOTIDE SEQUENCE [LARGE SCALE GENOMIC DNA]</scope>
    <source>
        <strain evidence="7 8">29B2s-10</strain>
    </source>
</reference>
<protein>
    <submittedName>
        <fullName evidence="7">NADP-dependent alcohol dehydrogenase 7</fullName>
    </submittedName>
</protein>
<dbReference type="Gene3D" id="3.40.50.720">
    <property type="entry name" value="NAD(P)-binding Rossmann-like Domain"/>
    <property type="match status" value="1"/>
</dbReference>
<evidence type="ECO:0000256" key="5">
    <source>
        <dbReference type="RuleBase" id="RU361277"/>
    </source>
</evidence>
<organism evidence="7 8">
    <name type="scientific">[Candida] anglica</name>
    <dbReference type="NCBI Taxonomy" id="148631"/>
    <lineage>
        <taxon>Eukaryota</taxon>
        <taxon>Fungi</taxon>
        <taxon>Dikarya</taxon>
        <taxon>Ascomycota</taxon>
        <taxon>Saccharomycotina</taxon>
        <taxon>Pichiomycetes</taxon>
        <taxon>Debaryomycetaceae</taxon>
        <taxon>Kurtzmaniella</taxon>
    </lineage>
</organism>
<feature type="domain" description="Enoyl reductase (ER)" evidence="6">
    <location>
        <begin position="13"/>
        <end position="359"/>
    </location>
</feature>
<dbReference type="SMART" id="SM00829">
    <property type="entry name" value="PKS_ER"/>
    <property type="match status" value="1"/>
</dbReference>
<evidence type="ECO:0000313" key="7">
    <source>
        <dbReference type="EMBL" id="CAK7902513.1"/>
    </source>
</evidence>
<evidence type="ECO:0000313" key="8">
    <source>
        <dbReference type="Proteomes" id="UP001497600"/>
    </source>
</evidence>
<dbReference type="InterPro" id="IPR029752">
    <property type="entry name" value="D-isomer_DH_CS1"/>
</dbReference>
<gene>
    <name evidence="7" type="primary">ADH7</name>
    <name evidence="7" type="ORF">CAAN4_D00320</name>
</gene>
<dbReference type="Proteomes" id="UP001497600">
    <property type="component" value="Chromosome D"/>
</dbReference>
<evidence type="ECO:0000256" key="3">
    <source>
        <dbReference type="ARBA" id="ARBA00022833"/>
    </source>
</evidence>
<dbReference type="Pfam" id="PF08240">
    <property type="entry name" value="ADH_N"/>
    <property type="match status" value="1"/>
</dbReference>
<dbReference type="SUPFAM" id="SSF50129">
    <property type="entry name" value="GroES-like"/>
    <property type="match status" value="1"/>
</dbReference>
<dbReference type="InterPro" id="IPR020843">
    <property type="entry name" value="ER"/>
</dbReference>
<evidence type="ECO:0000259" key="6">
    <source>
        <dbReference type="SMART" id="SM00829"/>
    </source>
</evidence>
<accession>A0ABP0EB79</accession>
<dbReference type="InterPro" id="IPR047109">
    <property type="entry name" value="CAD-like"/>
</dbReference>
<dbReference type="EMBL" id="OZ004256">
    <property type="protein sequence ID" value="CAK7902513.1"/>
    <property type="molecule type" value="Genomic_DNA"/>
</dbReference>
<dbReference type="PANTHER" id="PTHR42683">
    <property type="entry name" value="ALDEHYDE REDUCTASE"/>
    <property type="match status" value="1"/>
</dbReference>
<keyword evidence="3 5" id="KW-0862">Zinc</keyword>
<dbReference type="PROSITE" id="PS00059">
    <property type="entry name" value="ADH_ZINC"/>
    <property type="match status" value="1"/>
</dbReference>
<keyword evidence="2 5" id="KW-0479">Metal-binding</keyword>
<keyword evidence="8" id="KW-1185">Reference proteome</keyword>
<dbReference type="InterPro" id="IPR011032">
    <property type="entry name" value="GroES-like_sf"/>
</dbReference>
<dbReference type="PROSITE" id="PS00065">
    <property type="entry name" value="D_2_HYDROXYACID_DH_1"/>
    <property type="match status" value="1"/>
</dbReference>
<name>A0ABP0EB79_9ASCO</name>
<keyword evidence="4" id="KW-0560">Oxidoreductase</keyword>
<dbReference type="InterPro" id="IPR036291">
    <property type="entry name" value="NAD(P)-bd_dom_sf"/>
</dbReference>
<dbReference type="Gene3D" id="3.90.180.10">
    <property type="entry name" value="Medium-chain alcohol dehydrogenases, catalytic domain"/>
    <property type="match status" value="1"/>
</dbReference>
<evidence type="ECO:0000256" key="2">
    <source>
        <dbReference type="ARBA" id="ARBA00022723"/>
    </source>
</evidence>
<dbReference type="Pfam" id="PF00107">
    <property type="entry name" value="ADH_zinc_N"/>
    <property type="match status" value="1"/>
</dbReference>
<sequence length="365" mass="39212">MPGSIPDKFKGVGVDKPENWNKPSVVEYEPKKVLPEDVVIKIETCGVCASDLHTVKGDWGDLQRKDLVAGHEIVGEVVMVGDKVKNVKVGDRAGIGAMSNSCLDCNRCASNNPQYCKEKIDTYNAPDKKSGGYITQGGYASHAISHEHFVFPVPEEITSAEASPLLCAGLTVYSPLVRNLGKDATGKTVGIVGIGGLGHLAVQFAKALGAEVIAFSRGTSKKEDALKLGASSFISTKETPDFDKDHYDGFDFILNCAANFSQLELKPFLASLKVGASFVSVGLPPVDEKVEIQPFDMATNEAKVGQSLLGGREEALAMLKLAAEKDVRPWIEKIPISKEGVATALEKLDQGDVRYRSVLVDFDKL</sequence>
<evidence type="ECO:0000256" key="1">
    <source>
        <dbReference type="ARBA" id="ARBA00001947"/>
    </source>
</evidence>
<dbReference type="InterPro" id="IPR013154">
    <property type="entry name" value="ADH-like_N"/>
</dbReference>
<proteinExistence type="inferred from homology"/>
<evidence type="ECO:0000256" key="4">
    <source>
        <dbReference type="ARBA" id="ARBA00023002"/>
    </source>
</evidence>
<dbReference type="CDD" id="cd05283">
    <property type="entry name" value="CAD1"/>
    <property type="match status" value="1"/>
</dbReference>